<comment type="caution">
    <text evidence="1">The sequence shown here is derived from an EMBL/GenBank/DDBJ whole genome shotgun (WGS) entry which is preliminary data.</text>
</comment>
<dbReference type="PANTHER" id="PTHR33067:SF9">
    <property type="entry name" value="RNA-DIRECTED DNA POLYMERASE"/>
    <property type="match status" value="1"/>
</dbReference>
<dbReference type="EMBL" id="JACGWN010000002">
    <property type="protein sequence ID" value="KAL0458077.1"/>
    <property type="molecule type" value="Genomic_DNA"/>
</dbReference>
<reference evidence="1" key="2">
    <citation type="journal article" date="2024" name="Plant">
        <title>Genomic evolution and insights into agronomic trait innovations of Sesamum species.</title>
        <authorList>
            <person name="Miao H."/>
            <person name="Wang L."/>
            <person name="Qu L."/>
            <person name="Liu H."/>
            <person name="Sun Y."/>
            <person name="Le M."/>
            <person name="Wang Q."/>
            <person name="Wei S."/>
            <person name="Zheng Y."/>
            <person name="Lin W."/>
            <person name="Duan Y."/>
            <person name="Cao H."/>
            <person name="Xiong S."/>
            <person name="Wang X."/>
            <person name="Wei L."/>
            <person name="Li C."/>
            <person name="Ma Q."/>
            <person name="Ju M."/>
            <person name="Zhao R."/>
            <person name="Li G."/>
            <person name="Mu C."/>
            <person name="Tian Q."/>
            <person name="Mei H."/>
            <person name="Zhang T."/>
            <person name="Gao T."/>
            <person name="Zhang H."/>
        </authorList>
    </citation>
    <scope>NUCLEOTIDE SEQUENCE</scope>
    <source>
        <strain evidence="1">KEN1</strain>
    </source>
</reference>
<protein>
    <submittedName>
        <fullName evidence="1">Uncharacterized protein</fullName>
    </submittedName>
</protein>
<accession>A0AAW2XVR9</accession>
<dbReference type="InterPro" id="IPR021109">
    <property type="entry name" value="Peptidase_aspartic_dom_sf"/>
</dbReference>
<evidence type="ECO:0000313" key="1">
    <source>
        <dbReference type="EMBL" id="KAL0458077.1"/>
    </source>
</evidence>
<gene>
    <name evidence="1" type="ORF">Slati_0434900</name>
</gene>
<organism evidence="1">
    <name type="scientific">Sesamum latifolium</name>
    <dbReference type="NCBI Taxonomy" id="2727402"/>
    <lineage>
        <taxon>Eukaryota</taxon>
        <taxon>Viridiplantae</taxon>
        <taxon>Streptophyta</taxon>
        <taxon>Embryophyta</taxon>
        <taxon>Tracheophyta</taxon>
        <taxon>Spermatophyta</taxon>
        <taxon>Magnoliopsida</taxon>
        <taxon>eudicotyledons</taxon>
        <taxon>Gunneridae</taxon>
        <taxon>Pentapetalae</taxon>
        <taxon>asterids</taxon>
        <taxon>lamiids</taxon>
        <taxon>Lamiales</taxon>
        <taxon>Pedaliaceae</taxon>
        <taxon>Sesamum</taxon>
    </lineage>
</organism>
<proteinExistence type="predicted"/>
<dbReference type="CDD" id="cd00303">
    <property type="entry name" value="retropepsin_like"/>
    <property type="match status" value="1"/>
</dbReference>
<sequence>MKKLMSEAFNIIDEIATNLYSYGLERTDKRVADVHSDDAITTLSAQMAALTHKVDNIGAVIWNSAPIGPCDACGQMWHLSQHCKMPSYAKFLKEVISNKRKWEGGETVKLNEECSAILQNKLPPKLKDPGSFSIPCTIGNTDFDKALCDLGSSVNLMPYPIFEKLEMHELTPTIITLQLVDRSIKYPRGIVEDVLQSREIHHPYCFYCARYGRRCEYAINSRKTLSCYK</sequence>
<name>A0AAW2XVR9_9LAMI</name>
<dbReference type="PANTHER" id="PTHR33067">
    <property type="entry name" value="RNA-DIRECTED DNA POLYMERASE-RELATED"/>
    <property type="match status" value="1"/>
</dbReference>
<dbReference type="Gene3D" id="2.40.70.10">
    <property type="entry name" value="Acid Proteases"/>
    <property type="match status" value="1"/>
</dbReference>
<dbReference type="AlphaFoldDB" id="A0AAW2XVR9"/>
<reference evidence="1" key="1">
    <citation type="submission" date="2020-06" db="EMBL/GenBank/DDBJ databases">
        <authorList>
            <person name="Li T."/>
            <person name="Hu X."/>
            <person name="Zhang T."/>
            <person name="Song X."/>
            <person name="Zhang H."/>
            <person name="Dai N."/>
            <person name="Sheng W."/>
            <person name="Hou X."/>
            <person name="Wei L."/>
        </authorList>
    </citation>
    <scope>NUCLEOTIDE SEQUENCE</scope>
    <source>
        <strain evidence="1">KEN1</strain>
        <tissue evidence="1">Leaf</tissue>
    </source>
</reference>